<keyword evidence="3" id="KW-1185">Reference proteome</keyword>
<comment type="caution">
    <text evidence="2">The sequence shown here is derived from an EMBL/GenBank/DDBJ whole genome shotgun (WGS) entry which is preliminary data.</text>
</comment>
<dbReference type="Pfam" id="PF05069">
    <property type="entry name" value="Phage_tail_S"/>
    <property type="match status" value="1"/>
</dbReference>
<sequence>MDLDLDLPAAQLGRLADLDRSELIDGLGALGASQTQRRIEEEKTDPDGTPWPANGAGSGILFQSGDLATSIDHQQEGADQVSWGSPLIYAAIHQQGGEIRPKTAKVLVFTIGGETVFAKKVTIPRRSYLGMSADNAREMEQAALRFIGEQLR</sequence>
<reference evidence="3" key="1">
    <citation type="submission" date="2020-09" db="EMBL/GenBank/DDBJ databases">
        <title>The genome sequence of strain Labrenzia suaedae 4C16A.</title>
        <authorList>
            <person name="Liu Y."/>
        </authorList>
    </citation>
    <scope>NUCLEOTIDE SEQUENCE [LARGE SCALE GENOMIC DNA]</scope>
    <source>
        <strain evidence="3">4C16A</strain>
    </source>
</reference>
<dbReference type="InterPro" id="IPR006522">
    <property type="entry name" value="Phage_virion_morphogenesis"/>
</dbReference>
<dbReference type="Proteomes" id="UP000632063">
    <property type="component" value="Unassembled WGS sequence"/>
</dbReference>
<gene>
    <name evidence="2" type="ORF">IG616_05050</name>
</gene>
<evidence type="ECO:0000256" key="1">
    <source>
        <dbReference type="SAM" id="MobiDB-lite"/>
    </source>
</evidence>
<evidence type="ECO:0000313" key="3">
    <source>
        <dbReference type="Proteomes" id="UP000632063"/>
    </source>
</evidence>
<evidence type="ECO:0000313" key="2">
    <source>
        <dbReference type="EMBL" id="MBD8890902.1"/>
    </source>
</evidence>
<organism evidence="2 3">
    <name type="scientific">Roseibium litorale</name>
    <dbReference type="NCBI Taxonomy" id="2803841"/>
    <lineage>
        <taxon>Bacteria</taxon>
        <taxon>Pseudomonadati</taxon>
        <taxon>Pseudomonadota</taxon>
        <taxon>Alphaproteobacteria</taxon>
        <taxon>Hyphomicrobiales</taxon>
        <taxon>Stappiaceae</taxon>
        <taxon>Roseibium</taxon>
    </lineage>
</organism>
<reference evidence="2 3" key="2">
    <citation type="journal article" date="2021" name="Int. J. Syst. Evol. Microbiol.">
        <title>Roseibium litorale sp. nov., isolated from a tidal flat sediment and proposal for the reclassification of Labrenzia polysiphoniae as Roseibium polysiphoniae comb. nov.</title>
        <authorList>
            <person name="Liu Y."/>
            <person name="Pei T."/>
            <person name="Du J."/>
            <person name="Chao M."/>
            <person name="Deng M.R."/>
            <person name="Zhu H."/>
        </authorList>
    </citation>
    <scope>NUCLEOTIDE SEQUENCE [LARGE SCALE GENOMIC DNA]</scope>
    <source>
        <strain evidence="2 3">4C16A</strain>
    </source>
</reference>
<accession>A0ABR9CJ87</accession>
<dbReference type="RefSeq" id="WP_192147044.1">
    <property type="nucleotide sequence ID" value="NZ_JACYXI010000002.1"/>
</dbReference>
<protein>
    <submittedName>
        <fullName evidence="2">Phage virion morphogenesis protein</fullName>
    </submittedName>
</protein>
<dbReference type="EMBL" id="JACYXI010000002">
    <property type="protein sequence ID" value="MBD8890902.1"/>
    <property type="molecule type" value="Genomic_DNA"/>
</dbReference>
<feature type="region of interest" description="Disordered" evidence="1">
    <location>
        <begin position="34"/>
        <end position="56"/>
    </location>
</feature>
<proteinExistence type="predicted"/>
<name>A0ABR9CJ87_9HYPH</name>